<dbReference type="AlphaFoldDB" id="A0A0K6GRW2"/>
<feature type="domain" description="Putative DNA-binding" evidence="1">
    <location>
        <begin position="10"/>
        <end position="93"/>
    </location>
</feature>
<accession>A0A0K6GRW2</accession>
<dbReference type="OrthoDB" id="4146344at2"/>
<keyword evidence="3" id="KW-1185">Reference proteome</keyword>
<dbReference type="STRING" id="375574.GCA_001418035_00136"/>
<dbReference type="Pfam" id="PF09836">
    <property type="entry name" value="DUF2063"/>
    <property type="match status" value="1"/>
</dbReference>
<sequence length="246" mass="25935">MAEPKDPAALQADFLAAITAATPAAVDFSPAALAVYRNNYRVGLEGALALAYPVVAAIVGADFFHGLAQAYIARTPSHSGNLHLYGESFGTFLDGFSPAASLPYLPDTARLEWCLHRLYYHADVPVLDAAALGERANRQGEALTLPLSANARCFASSHPVGTIWLAHRAGTEEQVDLDAPGERLLLYRTAGEVDLRRLDAAGAAWLSALAEGATLESATDAALVHDAGFDLQGWLAFMLTGGLFAA</sequence>
<dbReference type="InterPro" id="IPR044922">
    <property type="entry name" value="DUF2063_N_sf"/>
</dbReference>
<reference evidence="3" key="1">
    <citation type="submission" date="2015-08" db="EMBL/GenBank/DDBJ databases">
        <authorList>
            <person name="Varghese N."/>
        </authorList>
    </citation>
    <scope>NUCLEOTIDE SEQUENCE [LARGE SCALE GENOMIC DNA]</scope>
    <source>
        <strain evidence="3">DSM 17901</strain>
    </source>
</reference>
<evidence type="ECO:0000313" key="2">
    <source>
        <dbReference type="EMBL" id="CUA81494.1"/>
    </source>
</evidence>
<dbReference type="Proteomes" id="UP000243535">
    <property type="component" value="Unassembled WGS sequence"/>
</dbReference>
<dbReference type="InterPro" id="IPR018640">
    <property type="entry name" value="DUF2063"/>
</dbReference>
<gene>
    <name evidence="2" type="ORF">Ga0061063_0336</name>
</gene>
<proteinExistence type="predicted"/>
<dbReference type="RefSeq" id="WP_055433107.1">
    <property type="nucleotide sequence ID" value="NZ_CYHA01000001.1"/>
</dbReference>
<dbReference type="Gene3D" id="1.10.150.690">
    <property type="entry name" value="DUF2063"/>
    <property type="match status" value="1"/>
</dbReference>
<name>A0A0K6GRW2_9NEIS</name>
<dbReference type="EMBL" id="CYHA01000001">
    <property type="protein sequence ID" value="CUA81494.1"/>
    <property type="molecule type" value="Genomic_DNA"/>
</dbReference>
<protein>
    <submittedName>
        <fullName evidence="2">Uncharacterized protein conserved in bacteria (DUF2063)</fullName>
    </submittedName>
</protein>
<evidence type="ECO:0000259" key="1">
    <source>
        <dbReference type="Pfam" id="PF09836"/>
    </source>
</evidence>
<evidence type="ECO:0000313" key="3">
    <source>
        <dbReference type="Proteomes" id="UP000243535"/>
    </source>
</evidence>
<organism evidence="2 3">
    <name type="scientific">Gulbenkiania indica</name>
    <dbReference type="NCBI Taxonomy" id="375574"/>
    <lineage>
        <taxon>Bacteria</taxon>
        <taxon>Pseudomonadati</taxon>
        <taxon>Pseudomonadota</taxon>
        <taxon>Betaproteobacteria</taxon>
        <taxon>Neisseriales</taxon>
        <taxon>Chromobacteriaceae</taxon>
        <taxon>Gulbenkiania</taxon>
    </lineage>
</organism>